<reference evidence="3 4" key="1">
    <citation type="journal article" date="2017" name="BMC Genomics">
        <title>Genomic analysis of methanogenic archaea reveals a shift towards energy conservation.</title>
        <authorList>
            <person name="Gilmore S.P."/>
            <person name="Henske J.K."/>
            <person name="Sexton J.A."/>
            <person name="Solomon K.V."/>
            <person name="Seppala S."/>
            <person name="Yoo J.I."/>
            <person name="Huyett L.M."/>
            <person name="Pressman A."/>
            <person name="Cogan J.Z."/>
            <person name="Kivenson V."/>
            <person name="Peng X."/>
            <person name="Tan Y."/>
            <person name="Valentine D.L."/>
            <person name="O'Malley M.A."/>
        </authorList>
    </citation>
    <scope>NUCLEOTIDE SEQUENCE [LARGE SCALE GENOMIC DNA]</scope>
    <source>
        <strain evidence="3 4">MC-15</strain>
    </source>
</reference>
<dbReference type="Gene3D" id="3.40.50.620">
    <property type="entry name" value="HUPs"/>
    <property type="match status" value="1"/>
</dbReference>
<dbReference type="PANTHER" id="PTHR46268">
    <property type="entry name" value="STRESS RESPONSE PROTEIN NHAX"/>
    <property type="match status" value="1"/>
</dbReference>
<dbReference type="InterPro" id="IPR006016">
    <property type="entry name" value="UspA"/>
</dbReference>
<dbReference type="PRINTS" id="PR01438">
    <property type="entry name" value="UNVRSLSTRESS"/>
</dbReference>
<dbReference type="InterPro" id="IPR014729">
    <property type="entry name" value="Rossmann-like_a/b/a_fold"/>
</dbReference>
<sequence length="165" mass="18066">MIATDGSKAAENVVDFGMEIAGYSGAKVYALYVIDISFLDSVLMDESWVKNVYEQFERVGRDAICCIEEKAKATGIEAVPILLKGNTAEKILDFAENQKVDMIVIGSTGKSGVKRFMLGSVSEKVVRNSKIPVLVVHQRVKPKSFVRCGQEDKEISANIASNETK</sequence>
<protein>
    <submittedName>
        <fullName evidence="3">Universal stress protein</fullName>
    </submittedName>
</protein>
<keyword evidence="4" id="KW-1185">Reference proteome</keyword>
<evidence type="ECO:0000313" key="3">
    <source>
        <dbReference type="EMBL" id="PAV12023.1"/>
    </source>
</evidence>
<dbReference type="Proteomes" id="UP000218164">
    <property type="component" value="Unassembled WGS sequence"/>
</dbReference>
<dbReference type="AlphaFoldDB" id="A0A2A2HRY0"/>
<evidence type="ECO:0000259" key="2">
    <source>
        <dbReference type="Pfam" id="PF00582"/>
    </source>
</evidence>
<proteinExistence type="inferred from homology"/>
<dbReference type="PANTHER" id="PTHR46268:SF6">
    <property type="entry name" value="UNIVERSAL STRESS PROTEIN UP12"/>
    <property type="match status" value="1"/>
</dbReference>
<dbReference type="Pfam" id="PF00582">
    <property type="entry name" value="Usp"/>
    <property type="match status" value="1"/>
</dbReference>
<organism evidence="3 4">
    <name type="scientific">Methanosarcina spelaei</name>
    <dbReference type="NCBI Taxonomy" id="1036679"/>
    <lineage>
        <taxon>Archaea</taxon>
        <taxon>Methanobacteriati</taxon>
        <taxon>Methanobacteriota</taxon>
        <taxon>Stenosarchaea group</taxon>
        <taxon>Methanomicrobia</taxon>
        <taxon>Methanosarcinales</taxon>
        <taxon>Methanosarcinaceae</taxon>
        <taxon>Methanosarcina</taxon>
    </lineage>
</organism>
<dbReference type="EMBL" id="LMVP01000368">
    <property type="protein sequence ID" value="PAV12023.1"/>
    <property type="molecule type" value="Genomic_DNA"/>
</dbReference>
<name>A0A2A2HRY0_9EURY</name>
<accession>A0A2A2HRY0</accession>
<comment type="similarity">
    <text evidence="1">Belongs to the universal stress protein A family.</text>
</comment>
<dbReference type="CDD" id="cd00293">
    <property type="entry name" value="USP-like"/>
    <property type="match status" value="1"/>
</dbReference>
<dbReference type="InterPro" id="IPR006015">
    <property type="entry name" value="Universal_stress_UspA"/>
</dbReference>
<feature type="domain" description="UspA" evidence="2">
    <location>
        <begin position="1"/>
        <end position="137"/>
    </location>
</feature>
<evidence type="ECO:0000313" key="4">
    <source>
        <dbReference type="Proteomes" id="UP000218164"/>
    </source>
</evidence>
<dbReference type="SUPFAM" id="SSF52402">
    <property type="entry name" value="Adenine nucleotide alpha hydrolases-like"/>
    <property type="match status" value="1"/>
</dbReference>
<dbReference type="OrthoDB" id="105697at2157"/>
<gene>
    <name evidence="3" type="ORF">ASJ81_08030</name>
</gene>
<evidence type="ECO:0000256" key="1">
    <source>
        <dbReference type="ARBA" id="ARBA00008791"/>
    </source>
</evidence>
<comment type="caution">
    <text evidence="3">The sequence shown here is derived from an EMBL/GenBank/DDBJ whole genome shotgun (WGS) entry which is preliminary data.</text>
</comment>